<reference evidence="1 2" key="1">
    <citation type="submission" date="2020-08" db="EMBL/GenBank/DDBJ databases">
        <title>Genomic Encyclopedia of Type Strains, Phase IV (KMG-IV): sequencing the most valuable type-strain genomes for metagenomic binning, comparative biology and taxonomic classification.</title>
        <authorList>
            <person name="Goeker M."/>
        </authorList>
    </citation>
    <scope>NUCLEOTIDE SEQUENCE [LARGE SCALE GENOMIC DNA]</scope>
    <source>
        <strain evidence="1 2">DSM 4737</strain>
    </source>
</reference>
<dbReference type="Proteomes" id="UP000545037">
    <property type="component" value="Unassembled WGS sequence"/>
</dbReference>
<dbReference type="EMBL" id="JACHOR010000003">
    <property type="protein sequence ID" value="MBB5746558.1"/>
    <property type="molecule type" value="Genomic_DNA"/>
</dbReference>
<dbReference type="AlphaFoldDB" id="A0A7W9CJ07"/>
<evidence type="ECO:0000313" key="1">
    <source>
        <dbReference type="EMBL" id="MBB5746558.1"/>
    </source>
</evidence>
<proteinExistence type="predicted"/>
<comment type="caution">
    <text evidence="1">The sequence shown here is derived from an EMBL/GenBank/DDBJ whole genome shotgun (WGS) entry which is preliminary data.</text>
</comment>
<sequence>MPIRKEVLVEWQTAGPRRSYFVRPGSRSRPWIWFKDGHVPHFDEPQAWFVVEKRGSYWVAVERVDQP</sequence>
<gene>
    <name evidence="1" type="ORF">GGR13_002162</name>
</gene>
<evidence type="ECO:0000313" key="2">
    <source>
        <dbReference type="Proteomes" id="UP000545037"/>
    </source>
</evidence>
<name>A0A7W9CJ07_9CAUL</name>
<organism evidence="1 2">
    <name type="scientific">Brevundimonas variabilis</name>
    <dbReference type="NCBI Taxonomy" id="74312"/>
    <lineage>
        <taxon>Bacteria</taxon>
        <taxon>Pseudomonadati</taxon>
        <taxon>Pseudomonadota</taxon>
        <taxon>Alphaproteobacteria</taxon>
        <taxon>Caulobacterales</taxon>
        <taxon>Caulobacteraceae</taxon>
        <taxon>Brevundimonas</taxon>
    </lineage>
</organism>
<dbReference type="RefSeq" id="WP_183213511.1">
    <property type="nucleotide sequence ID" value="NZ_JACHOR010000003.1"/>
</dbReference>
<protein>
    <submittedName>
        <fullName evidence="1">Uncharacterized protein</fullName>
    </submittedName>
</protein>
<keyword evidence="2" id="KW-1185">Reference proteome</keyword>
<accession>A0A7W9CJ07</accession>